<dbReference type="InterPro" id="IPR006380">
    <property type="entry name" value="SPP-like_dom"/>
</dbReference>
<dbReference type="SUPFAM" id="SSF56784">
    <property type="entry name" value="HAD-like"/>
    <property type="match status" value="1"/>
</dbReference>
<proteinExistence type="predicted"/>
<organism evidence="3 4">
    <name type="scientific">Canna indica</name>
    <name type="common">Indian-shot</name>
    <dbReference type="NCBI Taxonomy" id="4628"/>
    <lineage>
        <taxon>Eukaryota</taxon>
        <taxon>Viridiplantae</taxon>
        <taxon>Streptophyta</taxon>
        <taxon>Embryophyta</taxon>
        <taxon>Tracheophyta</taxon>
        <taxon>Spermatophyta</taxon>
        <taxon>Magnoliopsida</taxon>
        <taxon>Liliopsida</taxon>
        <taxon>Zingiberales</taxon>
        <taxon>Cannaceae</taxon>
        <taxon>Canna</taxon>
    </lineage>
</organism>
<dbReference type="InterPro" id="IPR051518">
    <property type="entry name" value="Sucrose_Phosphatase"/>
</dbReference>
<reference evidence="3 4" key="1">
    <citation type="submission" date="2023-10" db="EMBL/GenBank/DDBJ databases">
        <title>Chromosome-scale genome assembly provides insights into flower coloration mechanisms of Canna indica.</title>
        <authorList>
            <person name="Li C."/>
        </authorList>
    </citation>
    <scope>NUCLEOTIDE SEQUENCE [LARGE SCALE GENOMIC DNA]</scope>
    <source>
        <tissue evidence="3">Flower</tissue>
    </source>
</reference>
<evidence type="ECO:0000259" key="2">
    <source>
        <dbReference type="Pfam" id="PF05116"/>
    </source>
</evidence>
<gene>
    <name evidence="3" type="ORF">Cni_G09878</name>
</gene>
<dbReference type="Pfam" id="PF05116">
    <property type="entry name" value="S6PP"/>
    <property type="match status" value="1"/>
</dbReference>
<dbReference type="AlphaFoldDB" id="A0AAQ3K381"/>
<keyword evidence="4" id="KW-1185">Reference proteome</keyword>
<dbReference type="Gene3D" id="3.40.50.1000">
    <property type="entry name" value="HAD superfamily/HAD-like"/>
    <property type="match status" value="1"/>
</dbReference>
<dbReference type="PANTHER" id="PTHR46521">
    <property type="entry name" value="SUCROSE-PHOSPHATASE 2-RELATED"/>
    <property type="match status" value="1"/>
</dbReference>
<keyword evidence="1" id="KW-0378">Hydrolase</keyword>
<dbReference type="InterPro" id="IPR036412">
    <property type="entry name" value="HAD-like_sf"/>
</dbReference>
<accession>A0AAQ3K381</accession>
<feature type="domain" description="Sucrose phosphatase-like" evidence="2">
    <location>
        <begin position="38"/>
        <end position="95"/>
    </location>
</feature>
<dbReference type="InterPro" id="IPR023214">
    <property type="entry name" value="HAD_sf"/>
</dbReference>
<dbReference type="GO" id="GO:0016787">
    <property type="term" value="F:hydrolase activity"/>
    <property type="evidence" value="ECO:0007669"/>
    <property type="project" value="UniProtKB-KW"/>
</dbReference>
<protein>
    <submittedName>
        <fullName evidence="3">Sucrose-phosphatase 2</fullName>
    </submittedName>
</protein>
<sequence length="131" mass="14187">MVPPLFNTPPYACEPSSLPKYPPSKEMDAKLRDEEARSGGIDLHILPKCAGKGQALAYLLKKFEVVGKPPTNTLVRGDSGNDAEPFSIPDVHGLMQCPKGVAILSPSIVLYNTSVLTYGISECYELQILLI</sequence>
<evidence type="ECO:0000313" key="3">
    <source>
        <dbReference type="EMBL" id="WOL01164.1"/>
    </source>
</evidence>
<evidence type="ECO:0000313" key="4">
    <source>
        <dbReference type="Proteomes" id="UP001327560"/>
    </source>
</evidence>
<name>A0AAQ3K381_9LILI</name>
<dbReference type="PANTHER" id="PTHR46521:SF4">
    <property type="entry name" value="SUCROSE-PHOSPHATASE 2-RELATED"/>
    <property type="match status" value="1"/>
</dbReference>
<evidence type="ECO:0000256" key="1">
    <source>
        <dbReference type="ARBA" id="ARBA00022801"/>
    </source>
</evidence>
<dbReference type="Proteomes" id="UP001327560">
    <property type="component" value="Chromosome 3"/>
</dbReference>
<dbReference type="EMBL" id="CP136892">
    <property type="protein sequence ID" value="WOL01164.1"/>
    <property type="molecule type" value="Genomic_DNA"/>
</dbReference>